<name>X6NWW8_RETFI</name>
<evidence type="ECO:0000313" key="2">
    <source>
        <dbReference type="EMBL" id="ETO30324.1"/>
    </source>
</evidence>
<proteinExistence type="predicted"/>
<dbReference type="InterPro" id="IPR002048">
    <property type="entry name" value="EF_hand_dom"/>
</dbReference>
<dbReference type="Proteomes" id="UP000023152">
    <property type="component" value="Unassembled WGS sequence"/>
</dbReference>
<evidence type="ECO:0000313" key="3">
    <source>
        <dbReference type="Proteomes" id="UP000023152"/>
    </source>
</evidence>
<reference evidence="2 3" key="1">
    <citation type="journal article" date="2013" name="Curr. Biol.">
        <title>The Genome of the Foraminiferan Reticulomyxa filosa.</title>
        <authorList>
            <person name="Glockner G."/>
            <person name="Hulsmann N."/>
            <person name="Schleicher M."/>
            <person name="Noegel A.A."/>
            <person name="Eichinger L."/>
            <person name="Gallinger C."/>
            <person name="Pawlowski J."/>
            <person name="Sierra R."/>
            <person name="Euteneuer U."/>
            <person name="Pillet L."/>
            <person name="Moustafa A."/>
            <person name="Platzer M."/>
            <person name="Groth M."/>
            <person name="Szafranski K."/>
            <person name="Schliwa M."/>
        </authorList>
    </citation>
    <scope>NUCLEOTIDE SEQUENCE [LARGE SCALE GENOMIC DNA]</scope>
</reference>
<keyword evidence="3" id="KW-1185">Reference proteome</keyword>
<sequence>MLKRPGSEDFLQELFENLKLPPGPNENRVLDAETKKAVQSSLEKLFDSLDQHKTGYLDRKEFEYFLEKYLLLCRHLAQMQTLQYQESNQVSNREWILGNMTLRTDPAPLLDTYIGDLRSNANANSTSKNSVSVKVFNALNSSTNGRLSKQEFVTRVPV</sequence>
<dbReference type="AlphaFoldDB" id="X6NWW8"/>
<feature type="domain" description="EF-hand" evidence="1">
    <location>
        <begin position="37"/>
        <end position="72"/>
    </location>
</feature>
<comment type="caution">
    <text evidence="2">The sequence shown here is derived from an EMBL/GenBank/DDBJ whole genome shotgun (WGS) entry which is preliminary data.</text>
</comment>
<evidence type="ECO:0000259" key="1">
    <source>
        <dbReference type="PROSITE" id="PS50222"/>
    </source>
</evidence>
<accession>X6NWW8</accession>
<organism evidence="2 3">
    <name type="scientific">Reticulomyxa filosa</name>
    <dbReference type="NCBI Taxonomy" id="46433"/>
    <lineage>
        <taxon>Eukaryota</taxon>
        <taxon>Sar</taxon>
        <taxon>Rhizaria</taxon>
        <taxon>Retaria</taxon>
        <taxon>Foraminifera</taxon>
        <taxon>Monothalamids</taxon>
        <taxon>Reticulomyxidae</taxon>
        <taxon>Reticulomyxa</taxon>
    </lineage>
</organism>
<dbReference type="EMBL" id="ASPP01005534">
    <property type="protein sequence ID" value="ETO30324.1"/>
    <property type="molecule type" value="Genomic_DNA"/>
</dbReference>
<feature type="non-terminal residue" evidence="2">
    <location>
        <position position="158"/>
    </location>
</feature>
<dbReference type="Gene3D" id="1.10.238.10">
    <property type="entry name" value="EF-hand"/>
    <property type="match status" value="1"/>
</dbReference>
<protein>
    <recommendedName>
        <fullName evidence="1">EF-hand domain-containing protein</fullName>
    </recommendedName>
</protein>
<dbReference type="InterPro" id="IPR011992">
    <property type="entry name" value="EF-hand-dom_pair"/>
</dbReference>
<gene>
    <name evidence="2" type="ORF">RFI_06797</name>
</gene>
<dbReference type="PROSITE" id="PS50222">
    <property type="entry name" value="EF_HAND_2"/>
    <property type="match status" value="1"/>
</dbReference>
<dbReference type="GO" id="GO:0005509">
    <property type="term" value="F:calcium ion binding"/>
    <property type="evidence" value="ECO:0007669"/>
    <property type="project" value="InterPro"/>
</dbReference>
<dbReference type="Pfam" id="PF13405">
    <property type="entry name" value="EF-hand_6"/>
    <property type="match status" value="1"/>
</dbReference>
<dbReference type="SUPFAM" id="SSF47473">
    <property type="entry name" value="EF-hand"/>
    <property type="match status" value="1"/>
</dbReference>